<sequence length="74" mass="8447">MNTNNAIEVRNMTKYFKMEYDKAHTLKERLVSSRKNKREVHTVLKNINLDIRKGESVCLIGTNGSGKSGCFTVK</sequence>
<proteinExistence type="predicted"/>
<dbReference type="PANTHER" id="PTHR46743:SF2">
    <property type="entry name" value="TEICHOIC ACIDS EXPORT ATP-BINDING PROTEIN TAGH"/>
    <property type="match status" value="1"/>
</dbReference>
<dbReference type="RefSeq" id="WP_087254407.1">
    <property type="nucleotide sequence ID" value="NZ_NFLB01000001.1"/>
</dbReference>
<evidence type="ECO:0000313" key="3">
    <source>
        <dbReference type="Proteomes" id="UP000196258"/>
    </source>
</evidence>
<dbReference type="InterPro" id="IPR027417">
    <property type="entry name" value="P-loop_NTPase"/>
</dbReference>
<reference evidence="3" key="1">
    <citation type="submission" date="2017-04" db="EMBL/GenBank/DDBJ databases">
        <title>Function of individual gut microbiota members based on whole genome sequencing of pure cultures obtained from chicken caecum.</title>
        <authorList>
            <person name="Medvecky M."/>
            <person name="Cejkova D."/>
            <person name="Polansky O."/>
            <person name="Karasova D."/>
            <person name="Kubasova T."/>
            <person name="Cizek A."/>
            <person name="Rychlik I."/>
        </authorList>
    </citation>
    <scope>NUCLEOTIDE SEQUENCE [LARGE SCALE GENOMIC DNA]</scope>
    <source>
        <strain evidence="3">An149</strain>
    </source>
</reference>
<evidence type="ECO:0000313" key="2">
    <source>
        <dbReference type="EMBL" id="OUQ06721.1"/>
    </source>
</evidence>
<dbReference type="EMBL" id="NFLB01000001">
    <property type="protein sequence ID" value="OUQ06721.1"/>
    <property type="molecule type" value="Genomic_DNA"/>
</dbReference>
<dbReference type="Pfam" id="PF00005">
    <property type="entry name" value="ABC_tran"/>
    <property type="match status" value="1"/>
</dbReference>
<feature type="domain" description="ABC transporter" evidence="1">
    <location>
        <begin position="44"/>
        <end position="69"/>
    </location>
</feature>
<dbReference type="Proteomes" id="UP000196258">
    <property type="component" value="Unassembled WGS sequence"/>
</dbReference>
<protein>
    <recommendedName>
        <fullName evidence="1">ABC transporter domain-containing protein</fullName>
    </recommendedName>
</protein>
<dbReference type="GO" id="GO:0005524">
    <property type="term" value="F:ATP binding"/>
    <property type="evidence" value="ECO:0007669"/>
    <property type="project" value="InterPro"/>
</dbReference>
<comment type="caution">
    <text evidence="2">The sequence shown here is derived from an EMBL/GenBank/DDBJ whole genome shotgun (WGS) entry which is preliminary data.</text>
</comment>
<dbReference type="GO" id="GO:0016887">
    <property type="term" value="F:ATP hydrolysis activity"/>
    <property type="evidence" value="ECO:0007669"/>
    <property type="project" value="InterPro"/>
</dbReference>
<dbReference type="PANTHER" id="PTHR46743">
    <property type="entry name" value="TEICHOIC ACIDS EXPORT ATP-BINDING PROTEIN TAGH"/>
    <property type="match status" value="1"/>
</dbReference>
<accession>A0A1Y4QP41</accession>
<organism evidence="2 3">
    <name type="scientific">Thomasclavelia spiroformis</name>
    <dbReference type="NCBI Taxonomy" id="29348"/>
    <lineage>
        <taxon>Bacteria</taxon>
        <taxon>Bacillati</taxon>
        <taxon>Bacillota</taxon>
        <taxon>Erysipelotrichia</taxon>
        <taxon>Erysipelotrichales</taxon>
        <taxon>Coprobacillaceae</taxon>
        <taxon>Thomasclavelia</taxon>
    </lineage>
</organism>
<dbReference type="SUPFAM" id="SSF52540">
    <property type="entry name" value="P-loop containing nucleoside triphosphate hydrolases"/>
    <property type="match status" value="1"/>
</dbReference>
<dbReference type="Gene3D" id="3.40.50.300">
    <property type="entry name" value="P-loop containing nucleotide triphosphate hydrolases"/>
    <property type="match status" value="1"/>
</dbReference>
<name>A0A1Y4QP41_9FIRM</name>
<gene>
    <name evidence="2" type="ORF">B5E91_01970</name>
</gene>
<dbReference type="InterPro" id="IPR050683">
    <property type="entry name" value="Bact_Polysacc_Export_ATP-bd"/>
</dbReference>
<evidence type="ECO:0000259" key="1">
    <source>
        <dbReference type="Pfam" id="PF00005"/>
    </source>
</evidence>
<dbReference type="InterPro" id="IPR003439">
    <property type="entry name" value="ABC_transporter-like_ATP-bd"/>
</dbReference>
<dbReference type="AlphaFoldDB" id="A0A1Y4QP41"/>